<dbReference type="Proteomes" id="UP000321927">
    <property type="component" value="Unassembled WGS sequence"/>
</dbReference>
<dbReference type="OrthoDB" id="825290at2"/>
<evidence type="ECO:0000313" key="4">
    <source>
        <dbReference type="Proteomes" id="UP000321927"/>
    </source>
</evidence>
<evidence type="ECO:0000313" key="3">
    <source>
        <dbReference type="Proteomes" id="UP000249115"/>
    </source>
</evidence>
<proteinExistence type="predicted"/>
<dbReference type="Proteomes" id="UP000249115">
    <property type="component" value="Unassembled WGS sequence"/>
</dbReference>
<reference evidence="2 4" key="2">
    <citation type="submission" date="2019-08" db="EMBL/GenBank/DDBJ databases">
        <title>Genome of Algoriphagus ratkowskyi IC026.</title>
        <authorList>
            <person name="Bowman J.P."/>
        </authorList>
    </citation>
    <scope>NUCLEOTIDE SEQUENCE [LARGE SCALE GENOMIC DNA]</scope>
    <source>
        <strain evidence="2 4">IC026</strain>
    </source>
</reference>
<dbReference type="EMBL" id="QKZU01000023">
    <property type="protein sequence ID" value="PZX50448.1"/>
    <property type="molecule type" value="Genomic_DNA"/>
</dbReference>
<comment type="caution">
    <text evidence="1">The sequence shown here is derived from an EMBL/GenBank/DDBJ whole genome shotgun (WGS) entry which is preliminary data.</text>
</comment>
<dbReference type="EMBL" id="VORV01000020">
    <property type="protein sequence ID" value="TXD75740.1"/>
    <property type="molecule type" value="Genomic_DNA"/>
</dbReference>
<reference evidence="1 3" key="1">
    <citation type="submission" date="2018-06" db="EMBL/GenBank/DDBJ databases">
        <title>Genomic Encyclopedia of Archaeal and Bacterial Type Strains, Phase II (KMG-II): from individual species to whole genera.</title>
        <authorList>
            <person name="Goeker M."/>
        </authorList>
    </citation>
    <scope>NUCLEOTIDE SEQUENCE [LARGE SCALE GENOMIC DNA]</scope>
    <source>
        <strain evidence="1 3">DSM 22686</strain>
    </source>
</reference>
<protein>
    <submittedName>
        <fullName evidence="1">Uncharacterized protein</fullName>
    </submittedName>
</protein>
<evidence type="ECO:0000313" key="1">
    <source>
        <dbReference type="EMBL" id="PZX50448.1"/>
    </source>
</evidence>
<sequence length="166" mass="18971">MKYFQQNSLIIENIYSKAFEYQKFLTYVCTLMANYLVRFLVSLSILISSGYSAVYANQANENAKDEYGSLFANSIGVNNSSQHPLTFSAANDHGNDIFIVNNSKVEEEDDDFVSSNVLDFQYFSALQFTQVFVFLSNDLSEDLPFSKFTPNTPTLRLHVLFQVFRL</sequence>
<organism evidence="1 3">
    <name type="scientific">Algoriphagus ratkowskyi</name>
    <dbReference type="NCBI Taxonomy" id="57028"/>
    <lineage>
        <taxon>Bacteria</taxon>
        <taxon>Pseudomonadati</taxon>
        <taxon>Bacteroidota</taxon>
        <taxon>Cytophagia</taxon>
        <taxon>Cytophagales</taxon>
        <taxon>Cyclobacteriaceae</taxon>
        <taxon>Algoriphagus</taxon>
    </lineage>
</organism>
<dbReference type="AlphaFoldDB" id="A0A2W7QPG3"/>
<accession>A0A2W7QPG3</accession>
<name>A0A2W7QPG3_9BACT</name>
<gene>
    <name evidence="2" type="ORF">ESW18_19495</name>
    <name evidence="1" type="ORF">LV84_04010</name>
</gene>
<keyword evidence="4" id="KW-1185">Reference proteome</keyword>
<evidence type="ECO:0000313" key="2">
    <source>
        <dbReference type="EMBL" id="TXD75740.1"/>
    </source>
</evidence>
<dbReference type="RefSeq" id="WP_086503176.1">
    <property type="nucleotide sequence ID" value="NZ_MSSV01000027.1"/>
</dbReference>